<keyword evidence="1" id="KW-0812">Transmembrane</keyword>
<keyword evidence="1" id="KW-1133">Transmembrane helix</keyword>
<feature type="transmembrane region" description="Helical" evidence="1">
    <location>
        <begin position="12"/>
        <end position="34"/>
    </location>
</feature>
<dbReference type="AlphaFoldDB" id="A0A7X2IVX7"/>
<evidence type="ECO:0000313" key="2">
    <source>
        <dbReference type="EMBL" id="MRV76777.1"/>
    </source>
</evidence>
<sequence>MSLDYNVIATGLIAPVAVLIVKTLLDFSLAHYFVKYFWWLPVRGLFRDHPVDLSGKWEQEWGAAGSDKFQQITDRHSYSTIRQFGSYIYAEFDAKGEAYCLFGKIKRFFTDCRETLL</sequence>
<keyword evidence="3" id="KW-1185">Reference proteome</keyword>
<dbReference type="RefSeq" id="WP_154382615.1">
    <property type="nucleotide sequence ID" value="NZ_WKJJ01000043.1"/>
</dbReference>
<dbReference type="EMBL" id="WKJJ01000043">
    <property type="protein sequence ID" value="MRV76777.1"/>
    <property type="molecule type" value="Genomic_DNA"/>
</dbReference>
<accession>A0A7X2IVX7</accession>
<comment type="caution">
    <text evidence="2">The sequence shown here is derived from an EMBL/GenBank/DDBJ whole genome shotgun (WGS) entry which is preliminary data.</text>
</comment>
<gene>
    <name evidence="2" type="ORF">GJ700_34210</name>
</gene>
<evidence type="ECO:0000256" key="1">
    <source>
        <dbReference type="SAM" id="Phobius"/>
    </source>
</evidence>
<name>A0A7X2IVX7_9BURK</name>
<keyword evidence="1" id="KW-0472">Membrane</keyword>
<protein>
    <submittedName>
        <fullName evidence="2">Uncharacterized protein</fullName>
    </submittedName>
</protein>
<evidence type="ECO:0000313" key="3">
    <source>
        <dbReference type="Proteomes" id="UP000446768"/>
    </source>
</evidence>
<reference evidence="2 3" key="1">
    <citation type="submission" date="2019-11" db="EMBL/GenBank/DDBJ databases">
        <title>Novel species isolated from a subtropical stream in China.</title>
        <authorList>
            <person name="Lu H."/>
        </authorList>
    </citation>
    <scope>NUCLEOTIDE SEQUENCE [LARGE SCALE GENOMIC DNA]</scope>
    <source>
        <strain evidence="2 3">FT92W</strain>
    </source>
</reference>
<proteinExistence type="predicted"/>
<organism evidence="2 3">
    <name type="scientific">Pseudoduganella rivuli</name>
    <dbReference type="NCBI Taxonomy" id="2666085"/>
    <lineage>
        <taxon>Bacteria</taxon>
        <taxon>Pseudomonadati</taxon>
        <taxon>Pseudomonadota</taxon>
        <taxon>Betaproteobacteria</taxon>
        <taxon>Burkholderiales</taxon>
        <taxon>Oxalobacteraceae</taxon>
        <taxon>Telluria group</taxon>
        <taxon>Pseudoduganella</taxon>
    </lineage>
</organism>
<dbReference type="Proteomes" id="UP000446768">
    <property type="component" value="Unassembled WGS sequence"/>
</dbReference>